<dbReference type="PROSITE" id="PS50883">
    <property type="entry name" value="EAL"/>
    <property type="match status" value="1"/>
</dbReference>
<organism evidence="12 13">
    <name type="scientific">Buttiauxella gaviniae ATCC 51604</name>
    <dbReference type="NCBI Taxonomy" id="1354253"/>
    <lineage>
        <taxon>Bacteria</taxon>
        <taxon>Pseudomonadati</taxon>
        <taxon>Pseudomonadota</taxon>
        <taxon>Gammaproteobacteria</taxon>
        <taxon>Enterobacterales</taxon>
        <taxon>Enterobacteriaceae</taxon>
        <taxon>Buttiauxella</taxon>
    </lineage>
</organism>
<feature type="transmembrane region" description="Helical" evidence="10">
    <location>
        <begin position="6"/>
        <end position="29"/>
    </location>
</feature>
<dbReference type="EMBL" id="LXEP01000029">
    <property type="protein sequence ID" value="OAT19312.1"/>
    <property type="molecule type" value="Genomic_DNA"/>
</dbReference>
<feature type="transmembrane region" description="Helical" evidence="10">
    <location>
        <begin position="246"/>
        <end position="265"/>
    </location>
</feature>
<dbReference type="GO" id="GO:0005886">
    <property type="term" value="C:plasma membrane"/>
    <property type="evidence" value="ECO:0007669"/>
    <property type="project" value="UniProtKB-SubCell"/>
</dbReference>
<dbReference type="SUPFAM" id="SSF141868">
    <property type="entry name" value="EAL domain-like"/>
    <property type="match status" value="1"/>
</dbReference>
<dbReference type="AlphaFoldDB" id="A0A1B7HUE1"/>
<evidence type="ECO:0000256" key="3">
    <source>
        <dbReference type="ARBA" id="ARBA00022475"/>
    </source>
</evidence>
<reference evidence="12 13" key="1">
    <citation type="submission" date="2016-04" db="EMBL/GenBank/DDBJ databases">
        <title>ATOL: Assembling a taxonomically balanced genome-scale reconstruction of the evolutionary history of the Enterobacteriaceae.</title>
        <authorList>
            <person name="Plunkett G.III."/>
            <person name="Neeno-Eckwall E.C."/>
            <person name="Glasner J.D."/>
            <person name="Perna N.T."/>
        </authorList>
    </citation>
    <scope>NUCLEOTIDE SEQUENCE [LARGE SCALE GENOMIC DNA]</scope>
    <source>
        <strain evidence="12 13">ATCC 51604</strain>
    </source>
</reference>
<dbReference type="PATRIC" id="fig|1354253.4.peg.3185"/>
<accession>A0A1B7HUE1</accession>
<dbReference type="InterPro" id="IPR001633">
    <property type="entry name" value="EAL_dom"/>
</dbReference>
<dbReference type="InterPro" id="IPR035919">
    <property type="entry name" value="EAL_sf"/>
</dbReference>
<dbReference type="Proteomes" id="UP000078504">
    <property type="component" value="Unassembled WGS sequence"/>
</dbReference>
<gene>
    <name evidence="12" type="ORF">M977_03135</name>
</gene>
<evidence type="ECO:0000256" key="6">
    <source>
        <dbReference type="ARBA" id="ARBA00022801"/>
    </source>
</evidence>
<evidence type="ECO:0000259" key="11">
    <source>
        <dbReference type="PROSITE" id="PS50883"/>
    </source>
</evidence>
<dbReference type="Pfam" id="PF12792">
    <property type="entry name" value="CSS-motif"/>
    <property type="match status" value="1"/>
</dbReference>
<dbReference type="PANTHER" id="PTHR33121:SF81">
    <property type="entry name" value="CYCLIC DI-GMP PHOSPHODIESTERASE PDEB-RELATED"/>
    <property type="match status" value="1"/>
</dbReference>
<dbReference type="CDD" id="cd01948">
    <property type="entry name" value="EAL"/>
    <property type="match status" value="1"/>
</dbReference>
<keyword evidence="5 10" id="KW-0812">Transmembrane</keyword>
<sequence>MTSRKLISLVSGVLILAVLLPILLSIYLAHRNAEHAFHDELGEFADHALLRTGKVIDQAVSAINDINHFNDNTCSPAHAEAMHRIALEYRYVQEVMFQQDAHILCTSLESITHSATLGKPDRQGIHGFNAWYTTPPIPDFQRKMVYIGKKPHLALIDPMSFIDVLPFGSYTLNIAMIGLHNNQIIASNSRYIPETWYEALKQGTDEFQSNNNFYVIRRDNNLGLAMIAWASMEPLTTAWYQQLFIWLPVGLIISLAAGGLLISILRRLLSPRNRLMDAIKNNEFSVVYQPIVHLQSGEIVGAEALIRWQQQDGSMLNPDVFIPLAEQTGLVTQLTEQVIKRIFLELGDWLSKHPHHHISVNMGVQDARSLHILDITRPYLARYSVNPKQIAFEITERGFSDPKITAPIIAQYRKAGHAIYIDDFGTGYSSLSYLQDLDVDILKIDKSFVDALEYKNVTPHIIEMAKALGILMVAEGIETPSQAAWLRKQGVQYGQGWFFSKALPKNEFIEWVAGSCARKSKIP</sequence>
<dbReference type="RefSeq" id="WP_064516681.1">
    <property type="nucleotide sequence ID" value="NZ_LXEP01000029.1"/>
</dbReference>
<comment type="subcellular location">
    <subcellularLocation>
        <location evidence="1">Cell membrane</location>
        <topology evidence="1">Multi-pass membrane protein</topology>
    </subcellularLocation>
</comment>
<keyword evidence="3" id="KW-1003">Cell membrane</keyword>
<dbReference type="InterPro" id="IPR050706">
    <property type="entry name" value="Cyclic-di-GMP_PDE-like"/>
</dbReference>
<evidence type="ECO:0000313" key="12">
    <source>
        <dbReference type="EMBL" id="OAT19312.1"/>
    </source>
</evidence>
<comment type="catalytic activity">
    <reaction evidence="9">
        <text>3',3'-c-di-GMP + H2O = 5'-phosphoguanylyl(3'-&gt;5')guanosine + H(+)</text>
        <dbReference type="Rhea" id="RHEA:24902"/>
        <dbReference type="ChEBI" id="CHEBI:15377"/>
        <dbReference type="ChEBI" id="CHEBI:15378"/>
        <dbReference type="ChEBI" id="CHEBI:58754"/>
        <dbReference type="ChEBI" id="CHEBI:58805"/>
        <dbReference type="EC" id="3.1.4.52"/>
    </reaction>
</comment>
<keyword evidence="6" id="KW-0378">Hydrolase</keyword>
<evidence type="ECO:0000256" key="8">
    <source>
        <dbReference type="ARBA" id="ARBA00023136"/>
    </source>
</evidence>
<dbReference type="PANTHER" id="PTHR33121">
    <property type="entry name" value="CYCLIC DI-GMP PHOSPHODIESTERASE PDEF"/>
    <property type="match status" value="1"/>
</dbReference>
<evidence type="ECO:0000256" key="5">
    <source>
        <dbReference type="ARBA" id="ARBA00022692"/>
    </source>
</evidence>
<evidence type="ECO:0000256" key="9">
    <source>
        <dbReference type="ARBA" id="ARBA00034290"/>
    </source>
</evidence>
<keyword evidence="4" id="KW-0973">c-di-GMP</keyword>
<dbReference type="EC" id="3.1.4.52" evidence="2"/>
<dbReference type="Gene3D" id="3.20.20.450">
    <property type="entry name" value="EAL domain"/>
    <property type="match status" value="1"/>
</dbReference>
<evidence type="ECO:0000256" key="10">
    <source>
        <dbReference type="SAM" id="Phobius"/>
    </source>
</evidence>
<evidence type="ECO:0000256" key="7">
    <source>
        <dbReference type="ARBA" id="ARBA00022989"/>
    </source>
</evidence>
<protein>
    <recommendedName>
        <fullName evidence="2">cyclic-guanylate-specific phosphodiesterase</fullName>
        <ecNumber evidence="2">3.1.4.52</ecNumber>
    </recommendedName>
</protein>
<keyword evidence="7 10" id="KW-1133">Transmembrane helix</keyword>
<comment type="caution">
    <text evidence="12">The sequence shown here is derived from an EMBL/GenBank/DDBJ whole genome shotgun (WGS) entry which is preliminary data.</text>
</comment>
<dbReference type="Pfam" id="PF00563">
    <property type="entry name" value="EAL"/>
    <property type="match status" value="1"/>
</dbReference>
<name>A0A1B7HUE1_9ENTR</name>
<evidence type="ECO:0000256" key="1">
    <source>
        <dbReference type="ARBA" id="ARBA00004651"/>
    </source>
</evidence>
<feature type="domain" description="EAL" evidence="11">
    <location>
        <begin position="268"/>
        <end position="516"/>
    </location>
</feature>
<keyword evidence="8 10" id="KW-0472">Membrane</keyword>
<evidence type="ECO:0000256" key="2">
    <source>
        <dbReference type="ARBA" id="ARBA00012282"/>
    </source>
</evidence>
<dbReference type="GO" id="GO:0071111">
    <property type="term" value="F:cyclic-guanylate-specific phosphodiesterase activity"/>
    <property type="evidence" value="ECO:0007669"/>
    <property type="project" value="UniProtKB-EC"/>
</dbReference>
<evidence type="ECO:0000313" key="13">
    <source>
        <dbReference type="Proteomes" id="UP000078504"/>
    </source>
</evidence>
<dbReference type="SMART" id="SM00052">
    <property type="entry name" value="EAL"/>
    <property type="match status" value="1"/>
</dbReference>
<dbReference type="InterPro" id="IPR024744">
    <property type="entry name" value="CSS-motif_dom"/>
</dbReference>
<evidence type="ECO:0000256" key="4">
    <source>
        <dbReference type="ARBA" id="ARBA00022636"/>
    </source>
</evidence>
<proteinExistence type="predicted"/>